<dbReference type="GO" id="GO:0055085">
    <property type="term" value="P:transmembrane transport"/>
    <property type="evidence" value="ECO:0007669"/>
    <property type="project" value="InterPro"/>
</dbReference>
<evidence type="ECO:0000256" key="5">
    <source>
        <dbReference type="ARBA" id="ARBA00022989"/>
    </source>
</evidence>
<keyword evidence="3" id="KW-1003">Cell membrane</keyword>
<protein>
    <submittedName>
        <fullName evidence="9">Sugar ABC transporter permease</fullName>
    </submittedName>
</protein>
<keyword evidence="4 7" id="KW-0812">Transmembrane</keyword>
<comment type="similarity">
    <text evidence="7">Belongs to the binding-protein-dependent transport system permease family.</text>
</comment>
<keyword evidence="2 7" id="KW-0813">Transport</keyword>
<organism evidence="9 10">
    <name type="scientific">Candidatus Pristimantibacillus lignocellulolyticus</name>
    <dbReference type="NCBI Taxonomy" id="2994561"/>
    <lineage>
        <taxon>Bacteria</taxon>
        <taxon>Bacillati</taxon>
        <taxon>Bacillota</taxon>
        <taxon>Bacilli</taxon>
        <taxon>Bacillales</taxon>
        <taxon>Paenibacillaceae</taxon>
        <taxon>Candidatus Pristimantibacillus</taxon>
    </lineage>
</organism>
<feature type="transmembrane region" description="Helical" evidence="7">
    <location>
        <begin position="73"/>
        <end position="93"/>
    </location>
</feature>
<dbReference type="Gene3D" id="1.10.3720.10">
    <property type="entry name" value="MetI-like"/>
    <property type="match status" value="1"/>
</dbReference>
<dbReference type="AlphaFoldDB" id="A0A9J6ZG82"/>
<reference evidence="9" key="1">
    <citation type="submission" date="2022-05" db="EMBL/GenBank/DDBJ databases">
        <title>Novel bacterial taxa in a minimal lignocellulolytic consortium and its capacity to transform plastics disclosed by genome-resolved metagenomics.</title>
        <authorList>
            <person name="Rodriguez C.A.D."/>
            <person name="Diaz-Garcia L."/>
            <person name="Herrera K."/>
            <person name="Tarazona N.A."/>
            <person name="Sproer C."/>
            <person name="Overmann J."/>
            <person name="Jimenez D.J."/>
        </authorList>
    </citation>
    <scope>NUCLEOTIDE SEQUENCE</scope>
    <source>
        <strain evidence="9">MAG5</strain>
    </source>
</reference>
<sequence>MNLMKISWRALAIFVLPCLILYFCIVFVPILISIYYSFYDWNGIGEAQFVGISNYIEMLTKDKVFWPSFMRTIWYAVFSMLQIPVALLLAVWLRRYVKKPNFLVSSYFLPVILSVVVIGQLWKSIYNPASMGGLLNNILINVGLEGWSRAWLSDPDVAIYAVIFVSLWQYLGYHLLIQFTGIQNIPTEIYEAARIDGAEGWKSDKYITFPLVVPVFKISLVLAIIGSLKTLDMVLVMTGGGPGNATQVVSSHMYKITFLSMEYGYGSTIAVFLIVACLLSTLLLNGLFKKSEDAIQ</sequence>
<keyword evidence="6 7" id="KW-0472">Membrane</keyword>
<evidence type="ECO:0000256" key="4">
    <source>
        <dbReference type="ARBA" id="ARBA00022692"/>
    </source>
</evidence>
<dbReference type="KEGG" id="plig:NAG76_01965"/>
<dbReference type="GO" id="GO:0005886">
    <property type="term" value="C:plasma membrane"/>
    <property type="evidence" value="ECO:0007669"/>
    <property type="project" value="UniProtKB-SubCell"/>
</dbReference>
<dbReference type="PROSITE" id="PS50928">
    <property type="entry name" value="ABC_TM1"/>
    <property type="match status" value="1"/>
</dbReference>
<dbReference type="InterPro" id="IPR051393">
    <property type="entry name" value="ABC_transporter_permease"/>
</dbReference>
<feature type="transmembrane region" description="Helical" evidence="7">
    <location>
        <begin position="263"/>
        <end position="288"/>
    </location>
</feature>
<dbReference type="Pfam" id="PF00528">
    <property type="entry name" value="BPD_transp_1"/>
    <property type="match status" value="1"/>
</dbReference>
<dbReference type="PANTHER" id="PTHR30193:SF37">
    <property type="entry name" value="INNER MEMBRANE ABC TRANSPORTER PERMEASE PROTEIN YCJO"/>
    <property type="match status" value="1"/>
</dbReference>
<evidence type="ECO:0000256" key="3">
    <source>
        <dbReference type="ARBA" id="ARBA00022475"/>
    </source>
</evidence>
<feature type="transmembrane region" description="Helical" evidence="7">
    <location>
        <begin position="102"/>
        <end position="122"/>
    </location>
</feature>
<comment type="subcellular location">
    <subcellularLocation>
        <location evidence="1 7">Cell membrane</location>
        <topology evidence="1 7">Multi-pass membrane protein</topology>
    </subcellularLocation>
</comment>
<feature type="transmembrane region" description="Helical" evidence="7">
    <location>
        <begin position="206"/>
        <end position="228"/>
    </location>
</feature>
<dbReference type="SUPFAM" id="SSF161098">
    <property type="entry name" value="MetI-like"/>
    <property type="match status" value="1"/>
</dbReference>
<evidence type="ECO:0000259" key="8">
    <source>
        <dbReference type="PROSITE" id="PS50928"/>
    </source>
</evidence>
<evidence type="ECO:0000256" key="7">
    <source>
        <dbReference type="RuleBase" id="RU363032"/>
    </source>
</evidence>
<evidence type="ECO:0000313" key="10">
    <source>
        <dbReference type="Proteomes" id="UP001056756"/>
    </source>
</evidence>
<keyword evidence="5 7" id="KW-1133">Transmembrane helix</keyword>
<feature type="domain" description="ABC transmembrane type-1" evidence="8">
    <location>
        <begin position="68"/>
        <end position="284"/>
    </location>
</feature>
<name>A0A9J6ZG82_9BACL</name>
<evidence type="ECO:0000256" key="2">
    <source>
        <dbReference type="ARBA" id="ARBA00022448"/>
    </source>
</evidence>
<dbReference type="InterPro" id="IPR000515">
    <property type="entry name" value="MetI-like"/>
</dbReference>
<evidence type="ECO:0000313" key="9">
    <source>
        <dbReference type="EMBL" id="URN95047.1"/>
    </source>
</evidence>
<accession>A0A9J6ZG82</accession>
<feature type="transmembrane region" description="Helical" evidence="7">
    <location>
        <begin position="12"/>
        <end position="36"/>
    </location>
</feature>
<dbReference type="Proteomes" id="UP001056756">
    <property type="component" value="Chromosome"/>
</dbReference>
<dbReference type="InterPro" id="IPR035906">
    <property type="entry name" value="MetI-like_sf"/>
</dbReference>
<gene>
    <name evidence="9" type="ORF">NAG76_01965</name>
</gene>
<proteinExistence type="inferred from homology"/>
<evidence type="ECO:0000256" key="1">
    <source>
        <dbReference type="ARBA" id="ARBA00004651"/>
    </source>
</evidence>
<dbReference type="PANTHER" id="PTHR30193">
    <property type="entry name" value="ABC TRANSPORTER PERMEASE PROTEIN"/>
    <property type="match status" value="1"/>
</dbReference>
<dbReference type="CDD" id="cd06261">
    <property type="entry name" value="TM_PBP2"/>
    <property type="match status" value="1"/>
</dbReference>
<evidence type="ECO:0000256" key="6">
    <source>
        <dbReference type="ARBA" id="ARBA00023136"/>
    </source>
</evidence>
<feature type="transmembrane region" description="Helical" evidence="7">
    <location>
        <begin position="157"/>
        <end position="176"/>
    </location>
</feature>
<dbReference type="EMBL" id="CP097899">
    <property type="protein sequence ID" value="URN95047.1"/>
    <property type="molecule type" value="Genomic_DNA"/>
</dbReference>